<dbReference type="AlphaFoldDB" id="A0A9P5XNI2"/>
<comment type="caution">
    <text evidence="2">The sequence shown here is derived from an EMBL/GenBank/DDBJ whole genome shotgun (WGS) entry which is preliminary data.</text>
</comment>
<sequence length="108" mass="11985">MGCVPALRRKMQVVADATHPSGSDMEYLCRWIVRRRCQGFSSSIATAGLDKIKFPSLNEKYSNNTHFWALFAAFSLPFVFEAFVVSGKNDEQLVRICPTDGLGGHMPG</sequence>
<keyword evidence="1" id="KW-0812">Transmembrane</keyword>
<gene>
    <name evidence="2" type="ORF">P691DRAFT_529854</name>
</gene>
<evidence type="ECO:0000256" key="1">
    <source>
        <dbReference type="SAM" id="Phobius"/>
    </source>
</evidence>
<proteinExistence type="predicted"/>
<name>A0A9P5XNI2_9AGAR</name>
<dbReference type="EMBL" id="MU151057">
    <property type="protein sequence ID" value="KAF9454020.1"/>
    <property type="molecule type" value="Genomic_DNA"/>
</dbReference>
<keyword evidence="1" id="KW-1133">Transmembrane helix</keyword>
<evidence type="ECO:0000313" key="2">
    <source>
        <dbReference type="EMBL" id="KAF9454020.1"/>
    </source>
</evidence>
<keyword evidence="3" id="KW-1185">Reference proteome</keyword>
<feature type="transmembrane region" description="Helical" evidence="1">
    <location>
        <begin position="67"/>
        <end position="85"/>
    </location>
</feature>
<accession>A0A9P5XNI2</accession>
<protein>
    <submittedName>
        <fullName evidence="2">Uncharacterized protein</fullName>
    </submittedName>
</protein>
<reference evidence="2" key="1">
    <citation type="submission" date="2020-11" db="EMBL/GenBank/DDBJ databases">
        <authorList>
            <consortium name="DOE Joint Genome Institute"/>
            <person name="Ahrendt S."/>
            <person name="Riley R."/>
            <person name="Andreopoulos W."/>
            <person name="Labutti K."/>
            <person name="Pangilinan J."/>
            <person name="Ruiz-Duenas F.J."/>
            <person name="Barrasa J.M."/>
            <person name="Sanchez-Garcia M."/>
            <person name="Camarero S."/>
            <person name="Miyauchi S."/>
            <person name="Serrano A."/>
            <person name="Linde D."/>
            <person name="Babiker R."/>
            <person name="Drula E."/>
            <person name="Ayuso-Fernandez I."/>
            <person name="Pacheco R."/>
            <person name="Padilla G."/>
            <person name="Ferreira P."/>
            <person name="Barriuso J."/>
            <person name="Kellner H."/>
            <person name="Castanera R."/>
            <person name="Alfaro M."/>
            <person name="Ramirez L."/>
            <person name="Pisabarro A.G."/>
            <person name="Kuo A."/>
            <person name="Tritt A."/>
            <person name="Lipzen A."/>
            <person name="He G."/>
            <person name="Yan M."/>
            <person name="Ng V."/>
            <person name="Cullen D."/>
            <person name="Martin F."/>
            <person name="Rosso M.-N."/>
            <person name="Henrissat B."/>
            <person name="Hibbett D."/>
            <person name="Martinez A.T."/>
            <person name="Grigoriev I.V."/>
        </authorList>
    </citation>
    <scope>NUCLEOTIDE SEQUENCE</scope>
    <source>
        <strain evidence="2">MF-IS2</strain>
    </source>
</reference>
<dbReference type="Proteomes" id="UP000807342">
    <property type="component" value="Unassembled WGS sequence"/>
</dbReference>
<organism evidence="2 3">
    <name type="scientific">Macrolepiota fuliginosa MF-IS2</name>
    <dbReference type="NCBI Taxonomy" id="1400762"/>
    <lineage>
        <taxon>Eukaryota</taxon>
        <taxon>Fungi</taxon>
        <taxon>Dikarya</taxon>
        <taxon>Basidiomycota</taxon>
        <taxon>Agaricomycotina</taxon>
        <taxon>Agaricomycetes</taxon>
        <taxon>Agaricomycetidae</taxon>
        <taxon>Agaricales</taxon>
        <taxon>Agaricineae</taxon>
        <taxon>Agaricaceae</taxon>
        <taxon>Macrolepiota</taxon>
    </lineage>
</organism>
<keyword evidence="1" id="KW-0472">Membrane</keyword>
<evidence type="ECO:0000313" key="3">
    <source>
        <dbReference type="Proteomes" id="UP000807342"/>
    </source>
</evidence>